<gene>
    <name evidence="2" type="ORF">GDO81_025134</name>
</gene>
<dbReference type="InterPro" id="IPR050650">
    <property type="entry name" value="Type-II_Cytokine-TF_Rcpt"/>
</dbReference>
<sequence>MENQYFGRVQALSPNCISDWVISKRLNPRDDTYLDLPTLNYIPHVNSITIFIPSLSVPVRGRDKKHMTVENLYRDVHFEYHLNFFNPEKQDIWQKSQRDRTFQVYGLSPNTEYNGSIYVSISNERKSDIQFFAVKTLPDYSLVTLSASLVAFLITGLGVGIFFLSYRYLRHRVNIPNSLVIKKSTPQSLMAMPKDNIISSCTVGFCPSTFIQNYEQKHQDISRKVWEDISGNSQLQIYASQLHGAITEGQDSAADTQESSHCRQNITNSLVSSVPYAEVLQRTYIQITPPDPCIKLSSDSEGEFQINTHQPLVDYDGDLSNAVIDNPFKFDLFSSLLCEESSVDLSSIAPMGLISSVTVRDNDDIIGQSEHTEEQSPVLLTELYFHGFTSNPVEEPMVHVTSSYILQNPVESSTTETLDTRNVYKKQCIL</sequence>
<dbReference type="EMBL" id="WNYA01000391">
    <property type="protein sequence ID" value="KAG8548520.1"/>
    <property type="molecule type" value="Genomic_DNA"/>
</dbReference>
<dbReference type="GO" id="GO:0005886">
    <property type="term" value="C:plasma membrane"/>
    <property type="evidence" value="ECO:0007669"/>
    <property type="project" value="TreeGrafter"/>
</dbReference>
<proteinExistence type="predicted"/>
<keyword evidence="3" id="KW-1185">Reference proteome</keyword>
<dbReference type="GO" id="GO:0004896">
    <property type="term" value="F:cytokine receptor activity"/>
    <property type="evidence" value="ECO:0007669"/>
    <property type="project" value="TreeGrafter"/>
</dbReference>
<keyword evidence="1" id="KW-0472">Membrane</keyword>
<comment type="caution">
    <text evidence="2">The sequence shown here is derived from an EMBL/GenBank/DDBJ whole genome shotgun (WGS) entry which is preliminary data.</text>
</comment>
<dbReference type="PANTHER" id="PTHR20859">
    <property type="entry name" value="INTERFERON/INTERLEUKIN RECEPTOR"/>
    <property type="match status" value="1"/>
</dbReference>
<keyword evidence="1" id="KW-0812">Transmembrane</keyword>
<protein>
    <submittedName>
        <fullName evidence="2">Uncharacterized protein</fullName>
    </submittedName>
</protein>
<dbReference type="PANTHER" id="PTHR20859:SF53">
    <property type="entry name" value="INTERLEUKIN-22 RECEPTOR SUBUNIT ALPHA-1"/>
    <property type="match status" value="1"/>
</dbReference>
<keyword evidence="1" id="KW-1133">Transmembrane helix</keyword>
<evidence type="ECO:0000313" key="2">
    <source>
        <dbReference type="EMBL" id="KAG8548520.1"/>
    </source>
</evidence>
<dbReference type="InterPro" id="IPR013783">
    <property type="entry name" value="Ig-like_fold"/>
</dbReference>
<dbReference type="AlphaFoldDB" id="A0AAV6ZMG8"/>
<feature type="transmembrane region" description="Helical" evidence="1">
    <location>
        <begin position="140"/>
        <end position="164"/>
    </location>
</feature>
<reference evidence="2" key="1">
    <citation type="thesis" date="2020" institute="ProQuest LLC" country="789 East Eisenhower Parkway, Ann Arbor, MI, USA">
        <title>Comparative Genomics and Chromosome Evolution.</title>
        <authorList>
            <person name="Mudd A.B."/>
        </authorList>
    </citation>
    <scope>NUCLEOTIDE SEQUENCE</scope>
    <source>
        <strain evidence="2">237g6f4</strain>
        <tissue evidence="2">Blood</tissue>
    </source>
</reference>
<accession>A0AAV6ZMG8</accession>
<organism evidence="2 3">
    <name type="scientific">Engystomops pustulosus</name>
    <name type="common">Tungara frog</name>
    <name type="synonym">Physalaemus pustulosus</name>
    <dbReference type="NCBI Taxonomy" id="76066"/>
    <lineage>
        <taxon>Eukaryota</taxon>
        <taxon>Metazoa</taxon>
        <taxon>Chordata</taxon>
        <taxon>Craniata</taxon>
        <taxon>Vertebrata</taxon>
        <taxon>Euteleostomi</taxon>
        <taxon>Amphibia</taxon>
        <taxon>Batrachia</taxon>
        <taxon>Anura</taxon>
        <taxon>Neobatrachia</taxon>
        <taxon>Hyloidea</taxon>
        <taxon>Leptodactylidae</taxon>
        <taxon>Leiuperinae</taxon>
        <taxon>Engystomops</taxon>
    </lineage>
</organism>
<evidence type="ECO:0000313" key="3">
    <source>
        <dbReference type="Proteomes" id="UP000824782"/>
    </source>
</evidence>
<dbReference type="Proteomes" id="UP000824782">
    <property type="component" value="Unassembled WGS sequence"/>
</dbReference>
<name>A0AAV6ZMG8_ENGPU</name>
<evidence type="ECO:0000256" key="1">
    <source>
        <dbReference type="SAM" id="Phobius"/>
    </source>
</evidence>
<dbReference type="Gene3D" id="2.60.40.10">
    <property type="entry name" value="Immunoglobulins"/>
    <property type="match status" value="1"/>
</dbReference>